<dbReference type="GO" id="GO:1902201">
    <property type="term" value="P:negative regulation of bacterial-type flagellum-dependent cell motility"/>
    <property type="evidence" value="ECO:0007669"/>
    <property type="project" value="TreeGrafter"/>
</dbReference>
<evidence type="ECO:0000256" key="2">
    <source>
        <dbReference type="ARBA" id="ARBA00012528"/>
    </source>
</evidence>
<dbReference type="PROSITE" id="PS50887">
    <property type="entry name" value="GGDEF"/>
    <property type="match status" value="1"/>
</dbReference>
<dbReference type="InterPro" id="IPR011623">
    <property type="entry name" value="7TMR_DISM_rcpt_extracell_dom1"/>
</dbReference>
<dbReference type="InterPro" id="IPR043128">
    <property type="entry name" value="Rev_trsase/Diguanyl_cyclase"/>
</dbReference>
<dbReference type="AlphaFoldDB" id="A0A1H7GV05"/>
<evidence type="ECO:0000313" key="8">
    <source>
        <dbReference type="Proteomes" id="UP000199297"/>
    </source>
</evidence>
<feature type="transmembrane region" description="Helical" evidence="4">
    <location>
        <begin position="367"/>
        <end position="388"/>
    </location>
</feature>
<dbReference type="PANTHER" id="PTHR45138">
    <property type="entry name" value="REGULATORY COMPONENTS OF SENSORY TRANSDUCTION SYSTEM"/>
    <property type="match status" value="1"/>
</dbReference>
<dbReference type="Proteomes" id="UP000199297">
    <property type="component" value="Unassembled WGS sequence"/>
</dbReference>
<keyword evidence="8" id="KW-1185">Reference proteome</keyword>
<keyword evidence="4" id="KW-0812">Transmembrane</keyword>
<comment type="cofactor">
    <cofactor evidence="1">
        <name>Mg(2+)</name>
        <dbReference type="ChEBI" id="CHEBI:18420"/>
    </cofactor>
</comment>
<evidence type="ECO:0000256" key="1">
    <source>
        <dbReference type="ARBA" id="ARBA00001946"/>
    </source>
</evidence>
<dbReference type="Gene3D" id="2.60.40.2380">
    <property type="match status" value="1"/>
</dbReference>
<dbReference type="Pfam" id="PF00990">
    <property type="entry name" value="GGDEF"/>
    <property type="match status" value="1"/>
</dbReference>
<feature type="transmembrane region" description="Helical" evidence="4">
    <location>
        <begin position="249"/>
        <end position="272"/>
    </location>
</feature>
<feature type="transmembrane region" description="Helical" evidence="4">
    <location>
        <begin position="338"/>
        <end position="361"/>
    </location>
</feature>
<feature type="transmembrane region" description="Helical" evidence="4">
    <location>
        <begin position="215"/>
        <end position="237"/>
    </location>
</feature>
<keyword evidence="4" id="KW-1133">Transmembrane helix</keyword>
<dbReference type="EC" id="2.7.7.65" evidence="2"/>
<sequence length="571" mass="65127">MRRLHIHCRTSFLFLFLAWSMLAKAELASVNSPISLVNERLFLLDDENSSLSPEQAFALFKRQEFSNNIKNKVSFGFTQSTIWAVLPFNNDTAQWQSKVLKIDNAWLDTIELYIFTNNKLMRQISIGDTQPFTQRQRNARMPSVEHAFPRGQSYVLFRFRSQDPMTIPIYIGSDKAMVSAVIENAYFYGALYGGLLILLIYNLALYIYLRELKYLLYPIYLFAFTSFNFTYTGHGFWLAWPGSVALQQWLMPTLMFCYIFSAVMFTIGFLNTRTFLPALHANRYRIYVGLIVIAALIFVSGDRSFIIMIQLAMLTVLSIWMLLVGCLAYKNKDPLAKFFIPAITMGTGGATISSFATWGIIPYSQWAFRGIEIGMLLEMSLLSISLGFNFKLAQDARKSAESNARQDPLTMLYNRRAFSELVHPSWELSKRNNSPISIMLMDLDWFKRINDQFGHAAGDQVLEGVAKEIKRRIRDSDIPLRWGGEEFLIFLPNTNSQQAKQLAEDLRTQIKHISFNKINSVTMSIGVVSATPDQMDLDQLITLADEALYTAKENGRNTVVVVNNKSTLAAN</sequence>
<dbReference type="GO" id="GO:0043709">
    <property type="term" value="P:cell adhesion involved in single-species biofilm formation"/>
    <property type="evidence" value="ECO:0007669"/>
    <property type="project" value="TreeGrafter"/>
</dbReference>
<evidence type="ECO:0000256" key="5">
    <source>
        <dbReference type="SAM" id="SignalP"/>
    </source>
</evidence>
<dbReference type="GO" id="GO:0005886">
    <property type="term" value="C:plasma membrane"/>
    <property type="evidence" value="ECO:0007669"/>
    <property type="project" value="TreeGrafter"/>
</dbReference>
<gene>
    <name evidence="7" type="ORF">SAMN05216262_101313</name>
</gene>
<keyword evidence="4" id="KW-0472">Membrane</keyword>
<dbReference type="RefSeq" id="WP_233143777.1">
    <property type="nucleotide sequence ID" value="NZ_FOBI01000001.1"/>
</dbReference>
<dbReference type="InterPro" id="IPR029787">
    <property type="entry name" value="Nucleotide_cyclase"/>
</dbReference>
<dbReference type="PANTHER" id="PTHR45138:SF9">
    <property type="entry name" value="DIGUANYLATE CYCLASE DGCM-RELATED"/>
    <property type="match status" value="1"/>
</dbReference>
<dbReference type="GO" id="GO:0052621">
    <property type="term" value="F:diguanylate cyclase activity"/>
    <property type="evidence" value="ECO:0007669"/>
    <property type="project" value="UniProtKB-EC"/>
</dbReference>
<proteinExistence type="predicted"/>
<name>A0A1H7GV05_9GAMM</name>
<feature type="domain" description="GGDEF" evidence="6">
    <location>
        <begin position="434"/>
        <end position="564"/>
    </location>
</feature>
<dbReference type="EMBL" id="FOBI01000001">
    <property type="protein sequence ID" value="SEK41864.1"/>
    <property type="molecule type" value="Genomic_DNA"/>
</dbReference>
<evidence type="ECO:0000259" key="6">
    <source>
        <dbReference type="PROSITE" id="PS50887"/>
    </source>
</evidence>
<evidence type="ECO:0000313" key="7">
    <source>
        <dbReference type="EMBL" id="SEK41864.1"/>
    </source>
</evidence>
<keyword evidence="5" id="KW-0732">Signal</keyword>
<dbReference type="Gene3D" id="3.30.70.270">
    <property type="match status" value="1"/>
</dbReference>
<dbReference type="FunFam" id="3.30.70.270:FF:000001">
    <property type="entry name" value="Diguanylate cyclase domain protein"/>
    <property type="match status" value="1"/>
</dbReference>
<organism evidence="7 8">
    <name type="scientific">Colwellia chukchiensis</name>
    <dbReference type="NCBI Taxonomy" id="641665"/>
    <lineage>
        <taxon>Bacteria</taxon>
        <taxon>Pseudomonadati</taxon>
        <taxon>Pseudomonadota</taxon>
        <taxon>Gammaproteobacteria</taxon>
        <taxon>Alteromonadales</taxon>
        <taxon>Colwelliaceae</taxon>
        <taxon>Colwellia</taxon>
    </lineage>
</organism>
<protein>
    <recommendedName>
        <fullName evidence="2">diguanylate cyclase</fullName>
        <ecNumber evidence="2">2.7.7.65</ecNumber>
    </recommendedName>
</protein>
<dbReference type="InterPro" id="IPR011622">
    <property type="entry name" value="7TMR_DISM_rcpt_extracell_dom2"/>
</dbReference>
<dbReference type="NCBIfam" id="TIGR00254">
    <property type="entry name" value="GGDEF"/>
    <property type="match status" value="1"/>
</dbReference>
<dbReference type="Pfam" id="PF07695">
    <property type="entry name" value="7TMR-DISM_7TM"/>
    <property type="match status" value="1"/>
</dbReference>
<dbReference type="Pfam" id="PF07696">
    <property type="entry name" value="7TMR-DISMED2"/>
    <property type="match status" value="1"/>
</dbReference>
<feature type="transmembrane region" description="Helical" evidence="4">
    <location>
        <begin position="284"/>
        <end position="301"/>
    </location>
</feature>
<reference evidence="8" key="1">
    <citation type="submission" date="2016-10" db="EMBL/GenBank/DDBJ databases">
        <authorList>
            <person name="Varghese N."/>
            <person name="Submissions S."/>
        </authorList>
    </citation>
    <scope>NUCLEOTIDE SEQUENCE [LARGE SCALE GENOMIC DNA]</scope>
    <source>
        <strain evidence="8">CGMCC 1.9127</strain>
    </source>
</reference>
<dbReference type="SMART" id="SM00267">
    <property type="entry name" value="GGDEF"/>
    <property type="match status" value="1"/>
</dbReference>
<feature type="transmembrane region" description="Helical" evidence="4">
    <location>
        <begin position="185"/>
        <end position="208"/>
    </location>
</feature>
<dbReference type="STRING" id="641665.GCA_002104455_00392"/>
<evidence type="ECO:0000256" key="4">
    <source>
        <dbReference type="SAM" id="Phobius"/>
    </source>
</evidence>
<feature type="transmembrane region" description="Helical" evidence="4">
    <location>
        <begin position="307"/>
        <end position="329"/>
    </location>
</feature>
<evidence type="ECO:0000256" key="3">
    <source>
        <dbReference type="ARBA" id="ARBA00034247"/>
    </source>
</evidence>
<dbReference type="InterPro" id="IPR050469">
    <property type="entry name" value="Diguanylate_Cyclase"/>
</dbReference>
<comment type="catalytic activity">
    <reaction evidence="3">
        <text>2 GTP = 3',3'-c-di-GMP + 2 diphosphate</text>
        <dbReference type="Rhea" id="RHEA:24898"/>
        <dbReference type="ChEBI" id="CHEBI:33019"/>
        <dbReference type="ChEBI" id="CHEBI:37565"/>
        <dbReference type="ChEBI" id="CHEBI:58805"/>
        <dbReference type="EC" id="2.7.7.65"/>
    </reaction>
</comment>
<dbReference type="InterPro" id="IPR000160">
    <property type="entry name" value="GGDEF_dom"/>
</dbReference>
<feature type="chain" id="PRO_5011605090" description="diguanylate cyclase" evidence="5">
    <location>
        <begin position="26"/>
        <end position="571"/>
    </location>
</feature>
<dbReference type="CDD" id="cd01949">
    <property type="entry name" value="GGDEF"/>
    <property type="match status" value="1"/>
</dbReference>
<dbReference type="SUPFAM" id="SSF55073">
    <property type="entry name" value="Nucleotide cyclase"/>
    <property type="match status" value="1"/>
</dbReference>
<accession>A0A1H7GV05</accession>
<feature type="signal peptide" evidence="5">
    <location>
        <begin position="1"/>
        <end position="25"/>
    </location>
</feature>